<dbReference type="RefSeq" id="WP_245878400.1">
    <property type="nucleotide sequence ID" value="NZ_FZOD01000017.1"/>
</dbReference>
<dbReference type="InterPro" id="IPR050109">
    <property type="entry name" value="HTH-type_TetR-like_transc_reg"/>
</dbReference>
<reference evidence="7 8" key="1">
    <citation type="submission" date="2017-06" db="EMBL/GenBank/DDBJ databases">
        <authorList>
            <person name="Kim H.J."/>
            <person name="Triplett B.A."/>
        </authorList>
    </citation>
    <scope>NUCLEOTIDE SEQUENCE [LARGE SCALE GENOMIC DNA]</scope>
    <source>
        <strain evidence="7 8">CGMCC 4.2132</strain>
    </source>
</reference>
<feature type="region of interest" description="Disordered" evidence="5">
    <location>
        <begin position="1"/>
        <end position="20"/>
    </location>
</feature>
<proteinExistence type="predicted"/>
<dbReference type="Pfam" id="PF00440">
    <property type="entry name" value="TetR_N"/>
    <property type="match status" value="1"/>
</dbReference>
<protein>
    <submittedName>
        <fullName evidence="7">Transcriptional regulator, TetR family</fullName>
    </submittedName>
</protein>
<keyword evidence="3" id="KW-0804">Transcription</keyword>
<dbReference type="Pfam" id="PF21597">
    <property type="entry name" value="TetR_C_43"/>
    <property type="match status" value="1"/>
</dbReference>
<organism evidence="7 8">
    <name type="scientific">Streptosporangium subroseum</name>
    <dbReference type="NCBI Taxonomy" id="106412"/>
    <lineage>
        <taxon>Bacteria</taxon>
        <taxon>Bacillati</taxon>
        <taxon>Actinomycetota</taxon>
        <taxon>Actinomycetes</taxon>
        <taxon>Streptosporangiales</taxon>
        <taxon>Streptosporangiaceae</taxon>
        <taxon>Streptosporangium</taxon>
    </lineage>
</organism>
<dbReference type="GO" id="GO:0003700">
    <property type="term" value="F:DNA-binding transcription factor activity"/>
    <property type="evidence" value="ECO:0007669"/>
    <property type="project" value="TreeGrafter"/>
</dbReference>
<keyword evidence="1" id="KW-0805">Transcription regulation</keyword>
<feature type="domain" description="HTH tetR-type" evidence="6">
    <location>
        <begin position="20"/>
        <end position="79"/>
    </location>
</feature>
<dbReference type="InterPro" id="IPR001647">
    <property type="entry name" value="HTH_TetR"/>
</dbReference>
<evidence type="ECO:0000256" key="4">
    <source>
        <dbReference type="PROSITE-ProRule" id="PRU00335"/>
    </source>
</evidence>
<accession>A0A239HKN6</accession>
<dbReference type="InterPro" id="IPR036271">
    <property type="entry name" value="Tet_transcr_reg_TetR-rel_C_sf"/>
</dbReference>
<gene>
    <name evidence="7" type="ORF">SAMN05216276_101712</name>
</gene>
<keyword evidence="2 4" id="KW-0238">DNA-binding</keyword>
<dbReference type="PRINTS" id="PR00455">
    <property type="entry name" value="HTHTETR"/>
</dbReference>
<dbReference type="InterPro" id="IPR049445">
    <property type="entry name" value="TetR_SbtR-like_C"/>
</dbReference>
<evidence type="ECO:0000313" key="8">
    <source>
        <dbReference type="Proteomes" id="UP000198282"/>
    </source>
</evidence>
<evidence type="ECO:0000256" key="3">
    <source>
        <dbReference type="ARBA" id="ARBA00023163"/>
    </source>
</evidence>
<dbReference type="PANTHER" id="PTHR30055:SF234">
    <property type="entry name" value="HTH-TYPE TRANSCRIPTIONAL REGULATOR BETI"/>
    <property type="match status" value="1"/>
</dbReference>
<dbReference type="PANTHER" id="PTHR30055">
    <property type="entry name" value="HTH-TYPE TRANSCRIPTIONAL REGULATOR RUTR"/>
    <property type="match status" value="1"/>
</dbReference>
<evidence type="ECO:0000259" key="6">
    <source>
        <dbReference type="PROSITE" id="PS50977"/>
    </source>
</evidence>
<dbReference type="EMBL" id="FZOD01000017">
    <property type="protein sequence ID" value="SNS81910.1"/>
    <property type="molecule type" value="Genomic_DNA"/>
</dbReference>
<dbReference type="AlphaFoldDB" id="A0A239HKN6"/>
<dbReference type="Gene3D" id="1.10.357.10">
    <property type="entry name" value="Tetracycline Repressor, domain 2"/>
    <property type="match status" value="1"/>
</dbReference>
<keyword evidence="8" id="KW-1185">Reference proteome</keyword>
<dbReference type="Proteomes" id="UP000198282">
    <property type="component" value="Unassembled WGS sequence"/>
</dbReference>
<name>A0A239HKN6_9ACTN</name>
<evidence type="ECO:0000256" key="1">
    <source>
        <dbReference type="ARBA" id="ARBA00023015"/>
    </source>
</evidence>
<sequence>MTQGSAASVPAGRSMRADARRNRDRILAAAETAVAEHGAEASLEEIARHAGVGSATLHRHFPSRQALLEAVFHDRVEILCAKARDLAASPDPGSALVTWLRAVGAHAASNRGLAASLMRGARDGDSTLGTTCHTMIIDSGGELLTRARQAHAVRPDVAIADLLKLVNAISLAAEQETAGAAETDRLLTLALDGVRPQGVPVTGPARTRGGGSRNT</sequence>
<evidence type="ECO:0000256" key="2">
    <source>
        <dbReference type="ARBA" id="ARBA00023125"/>
    </source>
</evidence>
<dbReference type="InterPro" id="IPR009057">
    <property type="entry name" value="Homeodomain-like_sf"/>
</dbReference>
<dbReference type="PROSITE" id="PS50977">
    <property type="entry name" value="HTH_TETR_2"/>
    <property type="match status" value="1"/>
</dbReference>
<evidence type="ECO:0000256" key="5">
    <source>
        <dbReference type="SAM" id="MobiDB-lite"/>
    </source>
</evidence>
<dbReference type="SUPFAM" id="SSF46689">
    <property type="entry name" value="Homeodomain-like"/>
    <property type="match status" value="1"/>
</dbReference>
<evidence type="ECO:0000313" key="7">
    <source>
        <dbReference type="EMBL" id="SNS81910.1"/>
    </source>
</evidence>
<dbReference type="GO" id="GO:0000976">
    <property type="term" value="F:transcription cis-regulatory region binding"/>
    <property type="evidence" value="ECO:0007669"/>
    <property type="project" value="TreeGrafter"/>
</dbReference>
<dbReference type="SUPFAM" id="SSF48498">
    <property type="entry name" value="Tetracyclin repressor-like, C-terminal domain"/>
    <property type="match status" value="1"/>
</dbReference>
<feature type="DNA-binding region" description="H-T-H motif" evidence="4">
    <location>
        <begin position="42"/>
        <end position="61"/>
    </location>
</feature>